<dbReference type="Pfam" id="PF14367">
    <property type="entry name" value="DUF4411"/>
    <property type="match status" value="1"/>
</dbReference>
<protein>
    <recommendedName>
        <fullName evidence="3">PIN domain-containing protein</fullName>
    </recommendedName>
</protein>
<proteinExistence type="predicted"/>
<evidence type="ECO:0000313" key="2">
    <source>
        <dbReference type="Proteomes" id="UP000034727"/>
    </source>
</evidence>
<evidence type="ECO:0008006" key="3">
    <source>
        <dbReference type="Google" id="ProtNLM"/>
    </source>
</evidence>
<gene>
    <name evidence="1" type="ORF">UX22_C0006G0035</name>
</gene>
<dbReference type="AlphaFoldDB" id="A0A0G1N5T3"/>
<dbReference type="EMBL" id="LCLJ01000006">
    <property type="protein sequence ID" value="KKU15627.1"/>
    <property type="molecule type" value="Genomic_DNA"/>
</dbReference>
<accession>A0A0G1N5T3</accession>
<name>A0A0G1N5T3_9BACT</name>
<sequence length="162" mass="18892">MNVLNKNKVYLFDTNVLIDLSVWLPVSLNKVFWEKPTEALRDGVWILLDVVMNEIRGDNDGLKDWCKNQEKSGFIKNIDDIHRERGIEINSTYKMIDETSFRSTVDTYLIAYAEANGLAIFSRESRRKKLDDLYKIPDVCKVLNIPTLRVPKVFFELIGYKN</sequence>
<reference evidence="1 2" key="1">
    <citation type="journal article" date="2015" name="Nature">
        <title>rRNA introns, odd ribosomes, and small enigmatic genomes across a large radiation of phyla.</title>
        <authorList>
            <person name="Brown C.T."/>
            <person name="Hug L.A."/>
            <person name="Thomas B.C."/>
            <person name="Sharon I."/>
            <person name="Castelle C.J."/>
            <person name="Singh A."/>
            <person name="Wilkins M.J."/>
            <person name="Williams K.H."/>
            <person name="Banfield J.F."/>
        </authorList>
    </citation>
    <scope>NUCLEOTIDE SEQUENCE [LARGE SCALE GENOMIC DNA]</scope>
</reference>
<dbReference type="Proteomes" id="UP000034727">
    <property type="component" value="Unassembled WGS sequence"/>
</dbReference>
<evidence type="ECO:0000313" key="1">
    <source>
        <dbReference type="EMBL" id="KKU15627.1"/>
    </source>
</evidence>
<comment type="caution">
    <text evidence="1">The sequence shown here is derived from an EMBL/GenBank/DDBJ whole genome shotgun (WGS) entry which is preliminary data.</text>
</comment>
<dbReference type="InterPro" id="IPR016541">
    <property type="entry name" value="UCP008505"/>
</dbReference>
<organism evidence="1 2">
    <name type="scientific">Candidatus Jorgensenbacteria bacterium GW2011_GWA2_45_9</name>
    <dbReference type="NCBI Taxonomy" id="1618663"/>
    <lineage>
        <taxon>Bacteria</taxon>
        <taxon>Candidatus Joergenseniibacteriota</taxon>
    </lineage>
</organism>